<feature type="compositionally biased region" description="Low complexity" evidence="6">
    <location>
        <begin position="429"/>
        <end position="440"/>
    </location>
</feature>
<gene>
    <name evidence="8" type="ORF">LAESUDRAFT_764217</name>
</gene>
<dbReference type="Gene3D" id="4.10.240.10">
    <property type="entry name" value="Zn(2)-C6 fungal-type DNA-binding domain"/>
    <property type="match status" value="1"/>
</dbReference>
<dbReference type="PANTHER" id="PTHR47338:SF5">
    <property type="entry name" value="ZN(II)2CYS6 TRANSCRIPTION FACTOR (EUROFUNG)"/>
    <property type="match status" value="1"/>
</dbReference>
<evidence type="ECO:0000256" key="5">
    <source>
        <dbReference type="ARBA" id="ARBA00023242"/>
    </source>
</evidence>
<dbReference type="Proteomes" id="UP000076871">
    <property type="component" value="Unassembled WGS sequence"/>
</dbReference>
<dbReference type="Pfam" id="PF00172">
    <property type="entry name" value="Zn_clus"/>
    <property type="match status" value="1"/>
</dbReference>
<dbReference type="OrthoDB" id="2399539at2759"/>
<evidence type="ECO:0000256" key="2">
    <source>
        <dbReference type="ARBA" id="ARBA00022723"/>
    </source>
</evidence>
<name>A0A165BEU2_9APHY</name>
<keyword evidence="5" id="KW-0539">Nucleus</keyword>
<feature type="region of interest" description="Disordered" evidence="6">
    <location>
        <begin position="504"/>
        <end position="527"/>
    </location>
</feature>
<dbReference type="SMART" id="SM00066">
    <property type="entry name" value="GAL4"/>
    <property type="match status" value="1"/>
</dbReference>
<dbReference type="GO" id="GO:0005634">
    <property type="term" value="C:nucleus"/>
    <property type="evidence" value="ECO:0007669"/>
    <property type="project" value="UniProtKB-SubCell"/>
</dbReference>
<feature type="region of interest" description="Disordered" evidence="6">
    <location>
        <begin position="151"/>
        <end position="175"/>
    </location>
</feature>
<evidence type="ECO:0000313" key="9">
    <source>
        <dbReference type="Proteomes" id="UP000076871"/>
    </source>
</evidence>
<evidence type="ECO:0000256" key="3">
    <source>
        <dbReference type="ARBA" id="ARBA00023015"/>
    </source>
</evidence>
<feature type="compositionally biased region" description="Basic and acidic residues" evidence="6">
    <location>
        <begin position="253"/>
        <end position="268"/>
    </location>
</feature>
<evidence type="ECO:0000259" key="7">
    <source>
        <dbReference type="PROSITE" id="PS50048"/>
    </source>
</evidence>
<evidence type="ECO:0000256" key="4">
    <source>
        <dbReference type="ARBA" id="ARBA00023163"/>
    </source>
</evidence>
<feature type="region of interest" description="Disordered" evidence="6">
    <location>
        <begin position="34"/>
        <end position="59"/>
    </location>
</feature>
<protein>
    <recommendedName>
        <fullName evidence="7">Zn(2)-C6 fungal-type domain-containing protein</fullName>
    </recommendedName>
</protein>
<organism evidence="8 9">
    <name type="scientific">Laetiporus sulphureus 93-53</name>
    <dbReference type="NCBI Taxonomy" id="1314785"/>
    <lineage>
        <taxon>Eukaryota</taxon>
        <taxon>Fungi</taxon>
        <taxon>Dikarya</taxon>
        <taxon>Basidiomycota</taxon>
        <taxon>Agaricomycotina</taxon>
        <taxon>Agaricomycetes</taxon>
        <taxon>Polyporales</taxon>
        <taxon>Laetiporus</taxon>
    </lineage>
</organism>
<dbReference type="SUPFAM" id="SSF57701">
    <property type="entry name" value="Zn2/Cys6 DNA-binding domain"/>
    <property type="match status" value="1"/>
</dbReference>
<dbReference type="AlphaFoldDB" id="A0A165BEU2"/>
<comment type="subcellular location">
    <subcellularLocation>
        <location evidence="1">Nucleus</location>
    </subcellularLocation>
</comment>
<keyword evidence="2" id="KW-0479">Metal-binding</keyword>
<dbReference type="EMBL" id="KV427674">
    <property type="protein sequence ID" value="KZT00900.1"/>
    <property type="molecule type" value="Genomic_DNA"/>
</dbReference>
<feature type="compositionally biased region" description="Basic and acidic residues" evidence="6">
    <location>
        <begin position="316"/>
        <end position="330"/>
    </location>
</feature>
<dbReference type="GO" id="GO:0008270">
    <property type="term" value="F:zinc ion binding"/>
    <property type="evidence" value="ECO:0007669"/>
    <property type="project" value="InterPro"/>
</dbReference>
<keyword evidence="3" id="KW-0805">Transcription regulation</keyword>
<accession>A0A165BEU2</accession>
<keyword evidence="4" id="KW-0804">Transcription</keyword>
<dbReference type="PROSITE" id="PS50048">
    <property type="entry name" value="ZN2_CY6_FUNGAL_2"/>
    <property type="match status" value="1"/>
</dbReference>
<evidence type="ECO:0000313" key="8">
    <source>
        <dbReference type="EMBL" id="KZT00900.1"/>
    </source>
</evidence>
<feature type="compositionally biased region" description="Polar residues" evidence="6">
    <location>
        <begin position="35"/>
        <end position="47"/>
    </location>
</feature>
<dbReference type="STRING" id="1314785.A0A165BEU2"/>
<feature type="region of interest" description="Disordered" evidence="6">
    <location>
        <begin position="417"/>
        <end position="451"/>
    </location>
</feature>
<dbReference type="GeneID" id="63830426"/>
<dbReference type="CDD" id="cd00067">
    <property type="entry name" value="GAL4"/>
    <property type="match status" value="1"/>
</dbReference>
<dbReference type="InterPro" id="IPR001138">
    <property type="entry name" value="Zn2Cys6_DnaBD"/>
</dbReference>
<proteinExistence type="predicted"/>
<reference evidence="8 9" key="1">
    <citation type="journal article" date="2016" name="Mol. Biol. Evol.">
        <title>Comparative Genomics of Early-Diverging Mushroom-Forming Fungi Provides Insights into the Origins of Lignocellulose Decay Capabilities.</title>
        <authorList>
            <person name="Nagy L.G."/>
            <person name="Riley R."/>
            <person name="Tritt A."/>
            <person name="Adam C."/>
            <person name="Daum C."/>
            <person name="Floudas D."/>
            <person name="Sun H."/>
            <person name="Yadav J.S."/>
            <person name="Pangilinan J."/>
            <person name="Larsson K.H."/>
            <person name="Matsuura K."/>
            <person name="Barry K."/>
            <person name="Labutti K."/>
            <person name="Kuo R."/>
            <person name="Ohm R.A."/>
            <person name="Bhattacharya S.S."/>
            <person name="Shirouzu T."/>
            <person name="Yoshinaga Y."/>
            <person name="Martin F.M."/>
            <person name="Grigoriev I.V."/>
            <person name="Hibbett D.S."/>
        </authorList>
    </citation>
    <scope>NUCLEOTIDE SEQUENCE [LARGE SCALE GENOMIC DNA]</scope>
    <source>
        <strain evidence="8 9">93-53</strain>
    </source>
</reference>
<keyword evidence="9" id="KW-1185">Reference proteome</keyword>
<feature type="domain" description="Zn(2)-C6 fungal-type" evidence="7">
    <location>
        <begin position="199"/>
        <end position="229"/>
    </location>
</feature>
<evidence type="ECO:0000256" key="6">
    <source>
        <dbReference type="SAM" id="MobiDB-lite"/>
    </source>
</evidence>
<dbReference type="PANTHER" id="PTHR47338">
    <property type="entry name" value="ZN(II)2CYS6 TRANSCRIPTION FACTOR (EUROFUNG)-RELATED"/>
    <property type="match status" value="1"/>
</dbReference>
<dbReference type="GO" id="GO:0000981">
    <property type="term" value="F:DNA-binding transcription factor activity, RNA polymerase II-specific"/>
    <property type="evidence" value="ECO:0007669"/>
    <property type="project" value="InterPro"/>
</dbReference>
<feature type="region of interest" description="Disordered" evidence="6">
    <location>
        <begin position="235"/>
        <end position="336"/>
    </location>
</feature>
<evidence type="ECO:0000256" key="1">
    <source>
        <dbReference type="ARBA" id="ARBA00004123"/>
    </source>
</evidence>
<dbReference type="RefSeq" id="XP_040758640.1">
    <property type="nucleotide sequence ID" value="XM_040913398.1"/>
</dbReference>
<dbReference type="PROSITE" id="PS00463">
    <property type="entry name" value="ZN2_CY6_FUNGAL_1"/>
    <property type="match status" value="1"/>
</dbReference>
<dbReference type="InterPro" id="IPR036864">
    <property type="entry name" value="Zn2-C6_fun-type_DNA-bd_sf"/>
</dbReference>
<sequence length="527" mass="56668">MSSYELAAAFGSSSSLQHPSSSYHSLAGLDPFDSASDSPFQGSTQGVHPSHPSSSSGLSAAHDVQAAFHPSAYSNANTLAFQQALADAFVSAHVQQQRPVSPHSQVPYTSLRWPAAGHMNHLGLEPMDPLFAPASTQPLFPPSLPAHSVYQSDSQAAQTLQDHQQAAAQPSWSVTGSLDPATGVYQRVPEHPRMRTAQACEKCRVRKAKCSGEHPTCARCRMRGLVCEYAPERKMRGPNKVKRRSVDAASTSTERRASCPSADERRMSDASTSGDVDPNYRFPENGDAKPVSPPQSRTPASEPVSSPLRFPVGTSPEHDHEREYEAEARSTARRARPQSIDLGSAAFFAPHPFPHAYQHESAQEHSERQHQPYTRQVHLLPPVDYAARRQSLPAYVHVLSLSAHAAAQRAQGLGLDALGSGSGSGRRSGSGSHSGSESSGVAPPTPLELPESLVGGELVYPAMEMEMGMGMDVRGEQGEMQFGDDPFKLPEPTLGMGMEMGEEMEMGTDEEKRGDVEVPIDPALLAE</sequence>
<dbReference type="InterPro" id="IPR050815">
    <property type="entry name" value="TF_fung"/>
</dbReference>
<dbReference type="InParanoid" id="A0A165BEU2"/>